<accession>A0ABP6XDM7</accession>
<dbReference type="InterPro" id="IPR009061">
    <property type="entry name" value="DNA-bd_dom_put_sf"/>
</dbReference>
<protein>
    <submittedName>
        <fullName evidence="4">MerR family transcriptional regulator</fullName>
    </submittedName>
</protein>
<proteinExistence type="predicted"/>
<dbReference type="SMART" id="SM00422">
    <property type="entry name" value="HTH_MERR"/>
    <property type="match status" value="1"/>
</dbReference>
<dbReference type="InterPro" id="IPR000551">
    <property type="entry name" value="MerR-type_HTH_dom"/>
</dbReference>
<dbReference type="Pfam" id="PF13411">
    <property type="entry name" value="MerR_1"/>
    <property type="match status" value="1"/>
</dbReference>
<dbReference type="InterPro" id="IPR011256">
    <property type="entry name" value="Reg_factor_effector_dom_sf"/>
</dbReference>
<dbReference type="PROSITE" id="PS50937">
    <property type="entry name" value="HTH_MERR_2"/>
    <property type="match status" value="1"/>
</dbReference>
<evidence type="ECO:0000313" key="5">
    <source>
        <dbReference type="Proteomes" id="UP001501222"/>
    </source>
</evidence>
<evidence type="ECO:0000256" key="1">
    <source>
        <dbReference type="ARBA" id="ARBA00023125"/>
    </source>
</evidence>
<feature type="domain" description="HTH merR-type" evidence="3">
    <location>
        <begin position="9"/>
        <end position="79"/>
    </location>
</feature>
<dbReference type="InterPro" id="IPR047057">
    <property type="entry name" value="MerR_fam"/>
</dbReference>
<dbReference type="Proteomes" id="UP001501222">
    <property type="component" value="Unassembled WGS sequence"/>
</dbReference>
<feature type="region of interest" description="Disordered" evidence="2">
    <location>
        <begin position="170"/>
        <end position="211"/>
    </location>
</feature>
<dbReference type="PANTHER" id="PTHR30204">
    <property type="entry name" value="REDOX-CYCLING DRUG-SENSING TRANSCRIPTIONAL ACTIVATOR SOXR"/>
    <property type="match status" value="1"/>
</dbReference>
<dbReference type="CDD" id="cd01107">
    <property type="entry name" value="HTH_BmrR"/>
    <property type="match status" value="1"/>
</dbReference>
<keyword evidence="5" id="KW-1185">Reference proteome</keyword>
<feature type="compositionally biased region" description="Low complexity" evidence="2">
    <location>
        <begin position="197"/>
        <end position="211"/>
    </location>
</feature>
<gene>
    <name evidence="4" type="ORF">GCM10022235_34300</name>
</gene>
<evidence type="ECO:0000313" key="4">
    <source>
        <dbReference type="EMBL" id="GAA3562972.1"/>
    </source>
</evidence>
<sequence length="299" mass="32728">MKPQSERAMMNIGEFARLGGITTRMLRHYDALGLLVPAHVDPLTSRRSYDLAQLPTLNRLLALKGLGLRLDEIGPLLSEGVDPAELHGMLRLREAELERQVRRQRHTLDRVRARLRLIDQETQLTVETKHLEPITLAALSADALDASRQQTGAVVQTLFDQVIDRMEAASADRTTPIARYQSHPPSNEGTSTRPQPDDGTGTGPQADAGAPGAAVRVVAGYALSGDPVPGLESYTLPPTEVAAVIHRGPMNAISTAYQELARWADSTGRAPGTFSWREYYLEAAGDDQSDWIIEVQLEI</sequence>
<evidence type="ECO:0000259" key="3">
    <source>
        <dbReference type="PROSITE" id="PS50937"/>
    </source>
</evidence>
<dbReference type="Gene3D" id="1.10.1660.10">
    <property type="match status" value="1"/>
</dbReference>
<dbReference type="SUPFAM" id="SSF46955">
    <property type="entry name" value="Putative DNA-binding domain"/>
    <property type="match status" value="1"/>
</dbReference>
<feature type="compositionally biased region" description="Polar residues" evidence="2">
    <location>
        <begin position="183"/>
        <end position="194"/>
    </location>
</feature>
<evidence type="ECO:0000256" key="2">
    <source>
        <dbReference type="SAM" id="MobiDB-lite"/>
    </source>
</evidence>
<name>A0ABP6XDM7_9ACTN</name>
<organism evidence="4 5">
    <name type="scientific">Kribbella ginsengisoli</name>
    <dbReference type="NCBI Taxonomy" id="363865"/>
    <lineage>
        <taxon>Bacteria</taxon>
        <taxon>Bacillati</taxon>
        <taxon>Actinomycetota</taxon>
        <taxon>Actinomycetes</taxon>
        <taxon>Propionibacteriales</taxon>
        <taxon>Kribbellaceae</taxon>
        <taxon>Kribbella</taxon>
    </lineage>
</organism>
<reference evidence="5" key="1">
    <citation type="journal article" date="2019" name="Int. J. Syst. Evol. Microbiol.">
        <title>The Global Catalogue of Microorganisms (GCM) 10K type strain sequencing project: providing services to taxonomists for standard genome sequencing and annotation.</title>
        <authorList>
            <consortium name="The Broad Institute Genomics Platform"/>
            <consortium name="The Broad Institute Genome Sequencing Center for Infectious Disease"/>
            <person name="Wu L."/>
            <person name="Ma J."/>
        </authorList>
    </citation>
    <scope>NUCLEOTIDE SEQUENCE [LARGE SCALE GENOMIC DNA]</scope>
    <source>
        <strain evidence="5">JCM 16928</strain>
    </source>
</reference>
<dbReference type="Gene3D" id="3.20.80.10">
    <property type="entry name" value="Regulatory factor, effector binding domain"/>
    <property type="match status" value="1"/>
</dbReference>
<keyword evidence="1" id="KW-0238">DNA-binding</keyword>
<dbReference type="SUPFAM" id="SSF55136">
    <property type="entry name" value="Probable bacterial effector-binding domain"/>
    <property type="match status" value="1"/>
</dbReference>
<comment type="caution">
    <text evidence="4">The sequence shown here is derived from an EMBL/GenBank/DDBJ whole genome shotgun (WGS) entry which is preliminary data.</text>
</comment>
<dbReference type="PANTHER" id="PTHR30204:SF97">
    <property type="entry name" value="MERR FAMILY REGULATORY PROTEIN"/>
    <property type="match status" value="1"/>
</dbReference>
<dbReference type="EMBL" id="BAABAA010000004">
    <property type="protein sequence ID" value="GAA3562972.1"/>
    <property type="molecule type" value="Genomic_DNA"/>
</dbReference>